<feature type="transmembrane region" description="Helical" evidence="9">
    <location>
        <begin position="217"/>
        <end position="239"/>
    </location>
</feature>
<dbReference type="FunCoup" id="H3A238">
    <property type="interactions" value="503"/>
</dbReference>
<organism evidence="11 12">
    <name type="scientific">Latimeria chalumnae</name>
    <name type="common">Coelacanth</name>
    <dbReference type="NCBI Taxonomy" id="7897"/>
    <lineage>
        <taxon>Eukaryota</taxon>
        <taxon>Metazoa</taxon>
        <taxon>Chordata</taxon>
        <taxon>Craniata</taxon>
        <taxon>Vertebrata</taxon>
        <taxon>Euteleostomi</taxon>
        <taxon>Coelacanthiformes</taxon>
        <taxon>Coelacanthidae</taxon>
        <taxon>Latimeria</taxon>
    </lineage>
</organism>
<dbReference type="STRING" id="7897.ENSLACP00000003709"/>
<dbReference type="GO" id="GO:0098553">
    <property type="term" value="C:lumenal side of endoplasmic reticulum membrane"/>
    <property type="evidence" value="ECO:0007669"/>
    <property type="project" value="TreeGrafter"/>
</dbReference>
<dbReference type="Bgee" id="ENSLACG00000003301">
    <property type="expression patterns" value="Expressed in muscle tissue and 6 other cell types or tissues"/>
</dbReference>
<dbReference type="EMBL" id="AFYH01253904">
    <property type="status" value="NOT_ANNOTATED_CDS"/>
    <property type="molecule type" value="Genomic_DNA"/>
</dbReference>
<evidence type="ECO:0000256" key="7">
    <source>
        <dbReference type="ARBA" id="ARBA00022989"/>
    </source>
</evidence>
<feature type="transmembrane region" description="Helical" evidence="9">
    <location>
        <begin position="291"/>
        <end position="308"/>
    </location>
</feature>
<dbReference type="InterPro" id="IPR046450">
    <property type="entry name" value="PA_dom_sf"/>
</dbReference>
<keyword evidence="5" id="KW-0967">Endosome</keyword>
<evidence type="ECO:0000256" key="9">
    <source>
        <dbReference type="SAM" id="Phobius"/>
    </source>
</evidence>
<dbReference type="PANTHER" id="PTHR12174">
    <property type="entry name" value="SIGNAL PEPTIDE PEPTIDASE"/>
    <property type="match status" value="1"/>
</dbReference>
<sequence>NWVISKTVNILNHYLLQVTAQEGILQASGNEGSKLVKNYCILYNPEWTVLPNTPNNNTYYQLENLTSTDLCSNTDVPSSSSLKGKAVVVMRGNCTFLEKAAIAQINGAKALLIASKTGLVIPLDNKTGYETINIPIATIRYSDILDMKQTLQGNISVMLYSTPVPIFDYSMVIIFLIAVFTVALGGHWSGVSAFVSETDSGDREMNKEMNRKKTEESMTLTPLTVVIFAVFCCVMLLLLYFFYQWLVYVVIAVFCLASAAGLYNCLSALVTKIPFGKCRISYNNKHIEVRLVFLAAFCIALAVTWGVFRNEDRWAWILQDILGIAFCLNLIRTLRLPNFKACVILLSLLLLYDVFFVFITPFFTKNGKSIMVEVAAGPSSDSERTDGHMVEVLAEPSAPQEKLPVVIKVPRLIPSVQTLCGMPFSLLGFGDIILPGLLVAYCRKFDVWMNSSAIYYMSCAIAYAVGMVLTFVVLAVTGMGQPALLYLVPFTVVTSAVVAWSRKEIKMFWKGSSYEIVPHMQYEVNKPKVSSSTMEPE</sequence>
<feature type="transmembrane region" description="Helical" evidence="9">
    <location>
        <begin position="454"/>
        <end position="477"/>
    </location>
</feature>
<dbReference type="SUPFAM" id="SSF52025">
    <property type="entry name" value="PA domain"/>
    <property type="match status" value="1"/>
</dbReference>
<protein>
    <submittedName>
        <fullName evidence="11">Signal peptide peptidase like 2A</fullName>
    </submittedName>
</protein>
<dbReference type="GO" id="GO:0005765">
    <property type="term" value="C:lysosomal membrane"/>
    <property type="evidence" value="ECO:0007669"/>
    <property type="project" value="TreeGrafter"/>
</dbReference>
<evidence type="ECO:0000256" key="5">
    <source>
        <dbReference type="ARBA" id="ARBA00022753"/>
    </source>
</evidence>
<dbReference type="AlphaFoldDB" id="H3A238"/>
<dbReference type="Proteomes" id="UP000008672">
    <property type="component" value="Unassembled WGS sequence"/>
</dbReference>
<dbReference type="eggNOG" id="KOG2442">
    <property type="taxonomic scope" value="Eukaryota"/>
</dbReference>
<proteinExistence type="inferred from homology"/>
<dbReference type="GO" id="GO:0098554">
    <property type="term" value="C:cytoplasmic side of endoplasmic reticulum membrane"/>
    <property type="evidence" value="ECO:0007669"/>
    <property type="project" value="TreeGrafter"/>
</dbReference>
<comment type="similarity">
    <text evidence="3">Belongs to the peptidase A22B family.</text>
</comment>
<feature type="transmembrane region" description="Helical" evidence="9">
    <location>
        <begin position="483"/>
        <end position="500"/>
    </location>
</feature>
<dbReference type="GeneTree" id="ENSGT00940000157722"/>
<keyword evidence="6" id="KW-0378">Hydrolase</keyword>
<evidence type="ECO:0000259" key="10">
    <source>
        <dbReference type="Pfam" id="PF02225"/>
    </source>
</evidence>
<evidence type="ECO:0000313" key="12">
    <source>
        <dbReference type="Proteomes" id="UP000008672"/>
    </source>
</evidence>
<dbReference type="OMA" id="HDLWNYG"/>
<feature type="domain" description="PA" evidence="10">
    <location>
        <begin position="67"/>
        <end position="144"/>
    </location>
</feature>
<dbReference type="InterPro" id="IPR003137">
    <property type="entry name" value="PA_domain"/>
</dbReference>
<dbReference type="GO" id="GO:0033619">
    <property type="term" value="P:membrane protein proteolysis"/>
    <property type="evidence" value="ECO:0007669"/>
    <property type="project" value="TreeGrafter"/>
</dbReference>
<dbReference type="InterPro" id="IPR006639">
    <property type="entry name" value="Preselin/SPP"/>
</dbReference>
<evidence type="ECO:0000256" key="4">
    <source>
        <dbReference type="ARBA" id="ARBA00022692"/>
    </source>
</evidence>
<feature type="transmembrane region" description="Helical" evidence="9">
    <location>
        <begin position="424"/>
        <end position="442"/>
    </location>
</feature>
<name>H3A238_LATCH</name>
<dbReference type="Pfam" id="PF04258">
    <property type="entry name" value="Peptidase_A22B"/>
    <property type="match status" value="1"/>
</dbReference>
<reference evidence="11" key="2">
    <citation type="submission" date="2025-08" db="UniProtKB">
        <authorList>
            <consortium name="Ensembl"/>
        </authorList>
    </citation>
    <scope>IDENTIFICATION</scope>
</reference>
<feature type="transmembrane region" description="Helical" evidence="9">
    <location>
        <begin position="343"/>
        <end position="363"/>
    </location>
</feature>
<gene>
    <name evidence="11" type="primary">SPPL2A</name>
</gene>
<comment type="subcellular location">
    <subcellularLocation>
        <location evidence="1">Endosome membrane</location>
        <topology evidence="1">Multi-pass membrane protein</topology>
    </subcellularLocation>
    <subcellularLocation>
        <location evidence="2">Membrane</location>
        <topology evidence="2">Multi-pass membrane protein</topology>
        <orientation evidence="2">Lumenal side</orientation>
    </subcellularLocation>
</comment>
<dbReference type="EMBL" id="AFYH01253905">
    <property type="status" value="NOT_ANNOTATED_CDS"/>
    <property type="molecule type" value="Genomic_DNA"/>
</dbReference>
<evidence type="ECO:0000256" key="2">
    <source>
        <dbReference type="ARBA" id="ARBA00004366"/>
    </source>
</evidence>
<keyword evidence="4 9" id="KW-0812">Transmembrane</keyword>
<keyword evidence="12" id="KW-1185">Reference proteome</keyword>
<feature type="transmembrane region" description="Helical" evidence="9">
    <location>
        <begin position="245"/>
        <end position="270"/>
    </location>
</feature>
<keyword evidence="8 9" id="KW-0472">Membrane</keyword>
<reference evidence="11" key="3">
    <citation type="submission" date="2025-09" db="UniProtKB">
        <authorList>
            <consortium name="Ensembl"/>
        </authorList>
    </citation>
    <scope>IDENTIFICATION</scope>
</reference>
<dbReference type="Gene3D" id="3.50.30.30">
    <property type="match status" value="1"/>
</dbReference>
<evidence type="ECO:0000256" key="6">
    <source>
        <dbReference type="ARBA" id="ARBA00022801"/>
    </source>
</evidence>
<dbReference type="InParanoid" id="H3A238"/>
<evidence type="ECO:0000256" key="1">
    <source>
        <dbReference type="ARBA" id="ARBA00004337"/>
    </source>
</evidence>
<dbReference type="Pfam" id="PF02225">
    <property type="entry name" value="PA"/>
    <property type="match status" value="1"/>
</dbReference>
<dbReference type="SMART" id="SM00730">
    <property type="entry name" value="PSN"/>
    <property type="match status" value="1"/>
</dbReference>
<feature type="transmembrane region" description="Helical" evidence="9">
    <location>
        <begin position="169"/>
        <end position="196"/>
    </location>
</feature>
<evidence type="ECO:0000256" key="8">
    <source>
        <dbReference type="ARBA" id="ARBA00023136"/>
    </source>
</evidence>
<evidence type="ECO:0000256" key="3">
    <source>
        <dbReference type="ARBA" id="ARBA00006859"/>
    </source>
</evidence>
<dbReference type="PANTHER" id="PTHR12174:SF34">
    <property type="entry name" value="SIGNAL PEPTIDE PEPTIDASE-LIKE 2A"/>
    <property type="match status" value="1"/>
</dbReference>
<dbReference type="Ensembl" id="ENSLACT00000003742.1">
    <property type="protein sequence ID" value="ENSLACP00000003709.1"/>
    <property type="gene ID" value="ENSLACG00000003301.2"/>
</dbReference>
<reference evidence="12" key="1">
    <citation type="submission" date="2011-08" db="EMBL/GenBank/DDBJ databases">
        <title>The draft genome of Latimeria chalumnae.</title>
        <authorList>
            <person name="Di Palma F."/>
            <person name="Alfoldi J."/>
            <person name="Johnson J."/>
            <person name="Berlin A."/>
            <person name="Gnerre S."/>
            <person name="Jaffe D."/>
            <person name="MacCallum I."/>
            <person name="Young S."/>
            <person name="Walker B.J."/>
            <person name="Lander E."/>
            <person name="Lindblad-Toh K."/>
        </authorList>
    </citation>
    <scope>NUCLEOTIDE SEQUENCE [LARGE SCALE GENOMIC DNA]</scope>
    <source>
        <strain evidence="12">Wild caught</strain>
    </source>
</reference>
<dbReference type="GO" id="GO:0010008">
    <property type="term" value="C:endosome membrane"/>
    <property type="evidence" value="ECO:0007669"/>
    <property type="project" value="UniProtKB-SubCell"/>
</dbReference>
<evidence type="ECO:0000313" key="11">
    <source>
        <dbReference type="Ensembl" id="ENSLACP00000003709.1"/>
    </source>
</evidence>
<keyword evidence="7 9" id="KW-1133">Transmembrane helix</keyword>
<dbReference type="GO" id="GO:0042500">
    <property type="term" value="F:aspartic endopeptidase activity, intramembrane cleaving"/>
    <property type="evidence" value="ECO:0007669"/>
    <property type="project" value="InterPro"/>
</dbReference>
<dbReference type="GO" id="GO:0030660">
    <property type="term" value="C:Golgi-associated vesicle membrane"/>
    <property type="evidence" value="ECO:0007669"/>
    <property type="project" value="TreeGrafter"/>
</dbReference>
<accession>H3A238</accession>
<dbReference type="InterPro" id="IPR007369">
    <property type="entry name" value="Peptidase_A22B_SPP"/>
</dbReference>